<feature type="transmembrane region" description="Helical" evidence="3">
    <location>
        <begin position="42"/>
        <end position="63"/>
    </location>
</feature>
<keyword evidence="3" id="KW-1133">Transmembrane helix</keyword>
<accession>A0ABQ8YHN7</accession>
<organism evidence="4 5">
    <name type="scientific">Anaeramoeba flamelloides</name>
    <dbReference type="NCBI Taxonomy" id="1746091"/>
    <lineage>
        <taxon>Eukaryota</taxon>
        <taxon>Metamonada</taxon>
        <taxon>Anaeramoebidae</taxon>
        <taxon>Anaeramoeba</taxon>
    </lineage>
</organism>
<feature type="region of interest" description="Disordered" evidence="2">
    <location>
        <begin position="398"/>
        <end position="441"/>
    </location>
</feature>
<sequence length="1413" mass="165300">MMERDVVIVGINLMDQLRRKLCFRKKDGTKIEILATKIYRNIYLFLFALAGLLALVALIYTFVQEVKSFNNLTRFGKVILLFFTLLNLLGLVTYCGFILNVAFHPAKINEVDLGGGVTVAENRIKYVAIGRSSDRTLLARFVAPDDPDSWCIETVVKRDLKTSDTTPGYRRVRKCAKYALFQENDYASMYFVGTGPQYPNKLAWLFIDKIQFKIGDSYYEKGIENYLSYPTGGLSKPLNKGIEDLAKEFSTEKEWGDLNEQQHRIFWEHDLLSEKHAILQKGVSLRTNQSYLSKLIINNYQMETLILKKKEEKHLQKIIKQKQLHKEEKKIKKEFARRKIQEEKERVKREMELLEMKRKIEREVNEIHKAKYEEEEKTEEGEEEEEDIRDGITLNKIMPTSLKQPKDQDDQKTNKKITTATQSGSGMGIRLGKRGKHKKIHRRNISYSKTRVADQIYPENLNQQGILPELTNLLTSGLGDTIVESKDKKKNSIFLENKENELDDFNDRAKDSGVELNQTKLLQSNIFGGGYDPKIEVSTRNHQEDFSKLRSLNLMNEELIKDSSGLDEMAVGGFGLPSLSLPSIDFPSITMPSMKINGLFQQKEVFDDFNHSDDLEIECEIDETKLDTINGIQNINYNNNNNNNNNNYYNNNNNNNVEQTYRGIGRKVELKQEIKFQNSKFSTKTKMKVKKKKRGNKKKQIKNFEIGQCGGGDDENGDFFSDGEEKKTKQQFEEKQKINGNEIAITSEEHQKNIDLEKQKHFEEKRKLEEKMKKLEAQLLNEESSELSFEASEDDCVLLFNKNQNLSKEINKLSTIENDTSDDNLFQTNIELIGKNYIFPRRMNANQLKERDQNLDQNFGSELNPKIILESYNENRKFFFFTNQIKEEGEERKKMEYFEIENRTKLIENFPIKKYLKDEFKKKREGQLEMDNKEQYQNVRKELLDDLIKRKNKIMQKSKKYREMDLETEFKSRTKFEKYLNPLFSLLKSNSKYIQVNKKINEFNNNQELIEFKVNNLPEKIGFVTIYSQDCLSSHGSGSYIWEIQFKRIVPKAGIKVGITPKLSEIIKSQRKYEKVGQEILNYREKLDNQIEIGSLPGSYAISGLGYRSDHKNEKLKLCSEFNSNDILTFFYNSDYKYLALAKNGKYLGKIGFDLTNNLYFGFTFYSRSIKINQLILNKERGHLPVTFNFFNNTFGNIYINRFCKPTINLLENYQKILNSKITLYQSQGNFYFKKIVMQIFSRFVAWVHPFVKKIFIGNAFLTKEEQIIIQDYALLAKNRIKLYFIIFYGADSKEKNKQMYTLISEILFFINLYSTCIRAPNYLIASKIIQHNLADRYKNSLIESQDNNDNNRIVNHLIITFDDFYQLLSSNPSSRERPYIRYTMTGESSEITFINTNRNFDQIVFPNENSKI</sequence>
<feature type="compositionally biased region" description="Basic and acidic residues" evidence="2">
    <location>
        <begin position="404"/>
        <end position="413"/>
    </location>
</feature>
<evidence type="ECO:0000256" key="2">
    <source>
        <dbReference type="SAM" id="MobiDB-lite"/>
    </source>
</evidence>
<name>A0ABQ8YHN7_9EUKA</name>
<gene>
    <name evidence="4" type="ORF">M0813_21374</name>
</gene>
<keyword evidence="3" id="KW-0812">Transmembrane</keyword>
<dbReference type="Proteomes" id="UP001150062">
    <property type="component" value="Unassembled WGS sequence"/>
</dbReference>
<feature type="coiled-coil region" evidence="1">
    <location>
        <begin position="751"/>
        <end position="785"/>
    </location>
</feature>
<keyword evidence="5" id="KW-1185">Reference proteome</keyword>
<evidence type="ECO:0000256" key="1">
    <source>
        <dbReference type="SAM" id="Coils"/>
    </source>
</evidence>
<comment type="caution">
    <text evidence="4">The sequence shown here is derived from an EMBL/GenBank/DDBJ whole genome shotgun (WGS) entry which is preliminary data.</text>
</comment>
<feature type="region of interest" description="Disordered" evidence="2">
    <location>
        <begin position="371"/>
        <end position="390"/>
    </location>
</feature>
<dbReference type="Gene3D" id="2.60.120.920">
    <property type="match status" value="1"/>
</dbReference>
<reference evidence="4" key="1">
    <citation type="submission" date="2022-08" db="EMBL/GenBank/DDBJ databases">
        <title>Novel sulfate-reducing endosymbionts in the free-living metamonad Anaeramoeba.</title>
        <authorList>
            <person name="Jerlstrom-Hultqvist J."/>
            <person name="Cepicka I."/>
            <person name="Gallot-Lavallee L."/>
            <person name="Salas-Leiva D."/>
            <person name="Curtis B.A."/>
            <person name="Zahonova K."/>
            <person name="Pipaliya S."/>
            <person name="Dacks J."/>
            <person name="Roger A.J."/>
        </authorList>
    </citation>
    <scope>NUCLEOTIDE SEQUENCE</scope>
    <source>
        <strain evidence="4">Schooner1</strain>
    </source>
</reference>
<feature type="compositionally biased region" description="Basic residues" evidence="2">
    <location>
        <begin position="431"/>
        <end position="441"/>
    </location>
</feature>
<evidence type="ECO:0000313" key="5">
    <source>
        <dbReference type="Proteomes" id="UP001150062"/>
    </source>
</evidence>
<keyword evidence="1" id="KW-0175">Coiled coil</keyword>
<proteinExistence type="predicted"/>
<feature type="transmembrane region" description="Helical" evidence="3">
    <location>
        <begin position="75"/>
        <end position="99"/>
    </location>
</feature>
<protein>
    <submittedName>
        <fullName evidence="4">Stress response protein nst1-related</fullName>
    </submittedName>
</protein>
<evidence type="ECO:0000313" key="4">
    <source>
        <dbReference type="EMBL" id="KAJ6244110.1"/>
    </source>
</evidence>
<feature type="compositionally biased region" description="Acidic residues" evidence="2">
    <location>
        <begin position="375"/>
        <end position="388"/>
    </location>
</feature>
<feature type="region of interest" description="Disordered" evidence="2">
    <location>
        <begin position="685"/>
        <end position="722"/>
    </location>
</feature>
<dbReference type="InterPro" id="IPR043136">
    <property type="entry name" value="B30.2/SPRY_sf"/>
</dbReference>
<dbReference type="EMBL" id="JAOAOG010000166">
    <property type="protein sequence ID" value="KAJ6244110.1"/>
    <property type="molecule type" value="Genomic_DNA"/>
</dbReference>
<keyword evidence="3" id="KW-0472">Membrane</keyword>
<feature type="compositionally biased region" description="Basic residues" evidence="2">
    <location>
        <begin position="685"/>
        <end position="701"/>
    </location>
</feature>
<evidence type="ECO:0000256" key="3">
    <source>
        <dbReference type="SAM" id="Phobius"/>
    </source>
</evidence>